<dbReference type="EMBL" id="CACVAY010000063">
    <property type="protein sequence ID" value="CAA6813987.1"/>
    <property type="molecule type" value="Genomic_DNA"/>
</dbReference>
<proteinExistence type="predicted"/>
<evidence type="ECO:0000259" key="1">
    <source>
        <dbReference type="Pfam" id="PF13443"/>
    </source>
</evidence>
<name>A0A6S6TC72_9GAMM</name>
<evidence type="ECO:0000313" key="2">
    <source>
        <dbReference type="EMBL" id="CAA6813987.1"/>
    </source>
</evidence>
<feature type="domain" description="HTH cro/C1-type" evidence="1">
    <location>
        <begin position="19"/>
        <end position="73"/>
    </location>
</feature>
<gene>
    <name evidence="2" type="ORF">HELGO_WM15155</name>
</gene>
<organism evidence="2">
    <name type="scientific">uncultured Thiotrichaceae bacterium</name>
    <dbReference type="NCBI Taxonomy" id="298394"/>
    <lineage>
        <taxon>Bacteria</taxon>
        <taxon>Pseudomonadati</taxon>
        <taxon>Pseudomonadota</taxon>
        <taxon>Gammaproteobacteria</taxon>
        <taxon>Thiotrichales</taxon>
        <taxon>Thiotrichaceae</taxon>
        <taxon>environmental samples</taxon>
    </lineage>
</organism>
<accession>A0A6S6TC72</accession>
<reference evidence="2" key="1">
    <citation type="submission" date="2020-01" db="EMBL/GenBank/DDBJ databases">
        <authorList>
            <person name="Meier V. D."/>
            <person name="Meier V D."/>
        </authorList>
    </citation>
    <scope>NUCLEOTIDE SEQUENCE</scope>
    <source>
        <strain evidence="2">HLG_WM_MAG_07</strain>
    </source>
</reference>
<dbReference type="InterPro" id="IPR010982">
    <property type="entry name" value="Lambda_DNA-bd_dom_sf"/>
</dbReference>
<dbReference type="Pfam" id="PF13443">
    <property type="entry name" value="HTH_26"/>
    <property type="match status" value="1"/>
</dbReference>
<dbReference type="GO" id="GO:0003677">
    <property type="term" value="F:DNA binding"/>
    <property type="evidence" value="ECO:0007669"/>
    <property type="project" value="InterPro"/>
</dbReference>
<protein>
    <submittedName>
        <fullName evidence="2">Transcriptional regulator</fullName>
    </submittedName>
</protein>
<sequence length="253" mass="29252">MISIWGGVMAQTSLIIETLKKALKSHGKIYADVAKHLGLSEASVKRMFAQQTISLKRLDAICHMMDLEITELVQQASDATALQIEELSDEQEKEIVGDIELLLVTVCVMHHWTLEDILKAYKLSEARCIQLLAKLDRINIIELLPSNRIKVKVSPNFRWREHGHILRFFQKNVEAEFFNSSFALPQEKLIVLNGMLSDESNATFQRKLERLAREFDEMTKEDCPLPIRQRKGYTSVLAIRNWQYSLFTHLRRT</sequence>
<dbReference type="AlphaFoldDB" id="A0A6S6TC72"/>
<dbReference type="CDD" id="cd00093">
    <property type="entry name" value="HTH_XRE"/>
    <property type="match status" value="1"/>
</dbReference>
<dbReference type="InterPro" id="IPR001387">
    <property type="entry name" value="Cro/C1-type_HTH"/>
</dbReference>
<dbReference type="SUPFAM" id="SSF47413">
    <property type="entry name" value="lambda repressor-like DNA-binding domains"/>
    <property type="match status" value="1"/>
</dbReference>